<keyword evidence="3" id="KW-0808">Transferase</keyword>
<feature type="transmembrane region" description="Helical" evidence="1">
    <location>
        <begin position="212"/>
        <end position="242"/>
    </location>
</feature>
<evidence type="ECO:0000259" key="2">
    <source>
        <dbReference type="Pfam" id="PF01757"/>
    </source>
</evidence>
<feature type="transmembrane region" description="Helical" evidence="1">
    <location>
        <begin position="134"/>
        <end position="154"/>
    </location>
</feature>
<name>A0A1H0J9R4_9SPHI</name>
<gene>
    <name evidence="3" type="ORF">SAMN05421820_114124</name>
</gene>
<dbReference type="Proteomes" id="UP000183200">
    <property type="component" value="Unassembled WGS sequence"/>
</dbReference>
<evidence type="ECO:0000256" key="1">
    <source>
        <dbReference type="SAM" id="Phobius"/>
    </source>
</evidence>
<keyword evidence="1" id="KW-0472">Membrane</keyword>
<feature type="transmembrane region" description="Helical" evidence="1">
    <location>
        <begin position="89"/>
        <end position="108"/>
    </location>
</feature>
<keyword evidence="1" id="KW-0812">Transmembrane</keyword>
<dbReference type="OrthoDB" id="290051at2"/>
<dbReference type="GO" id="GO:0016747">
    <property type="term" value="F:acyltransferase activity, transferring groups other than amino-acyl groups"/>
    <property type="evidence" value="ECO:0007669"/>
    <property type="project" value="InterPro"/>
</dbReference>
<dbReference type="Pfam" id="PF01757">
    <property type="entry name" value="Acyl_transf_3"/>
    <property type="match status" value="1"/>
</dbReference>
<proteinExistence type="predicted"/>
<organism evidence="3 4">
    <name type="scientific">Pedobacter steynii</name>
    <dbReference type="NCBI Taxonomy" id="430522"/>
    <lineage>
        <taxon>Bacteria</taxon>
        <taxon>Pseudomonadati</taxon>
        <taxon>Bacteroidota</taxon>
        <taxon>Sphingobacteriia</taxon>
        <taxon>Sphingobacteriales</taxon>
        <taxon>Sphingobacteriaceae</taxon>
        <taxon>Pedobacter</taxon>
    </lineage>
</organism>
<dbReference type="EMBL" id="FNGY01000014">
    <property type="protein sequence ID" value="SDO40342.1"/>
    <property type="molecule type" value="Genomic_DNA"/>
</dbReference>
<dbReference type="InterPro" id="IPR050879">
    <property type="entry name" value="Acyltransferase_3"/>
</dbReference>
<feature type="transmembrane region" description="Helical" evidence="1">
    <location>
        <begin position="12"/>
        <end position="28"/>
    </location>
</feature>
<feature type="transmembrane region" description="Helical" evidence="1">
    <location>
        <begin position="161"/>
        <end position="178"/>
    </location>
</feature>
<reference evidence="4" key="1">
    <citation type="submission" date="2016-10" db="EMBL/GenBank/DDBJ databases">
        <authorList>
            <person name="Varghese N."/>
            <person name="Submissions S."/>
        </authorList>
    </citation>
    <scope>NUCLEOTIDE SEQUENCE [LARGE SCALE GENOMIC DNA]</scope>
    <source>
        <strain evidence="4">DSM 19110</strain>
    </source>
</reference>
<feature type="transmembrane region" description="Helical" evidence="1">
    <location>
        <begin position="48"/>
        <end position="68"/>
    </location>
</feature>
<keyword evidence="3" id="KW-0012">Acyltransferase</keyword>
<keyword evidence="4" id="KW-1185">Reference proteome</keyword>
<keyword evidence="1" id="KW-1133">Transmembrane helix</keyword>
<evidence type="ECO:0000313" key="4">
    <source>
        <dbReference type="Proteomes" id="UP000183200"/>
    </source>
</evidence>
<dbReference type="InterPro" id="IPR002656">
    <property type="entry name" value="Acyl_transf_3_dom"/>
</dbReference>
<dbReference type="AlphaFoldDB" id="A0A1H0J9R4"/>
<dbReference type="RefSeq" id="WP_074612527.1">
    <property type="nucleotide sequence ID" value="NZ_FNGY01000014.1"/>
</dbReference>
<dbReference type="GO" id="GO:0016787">
    <property type="term" value="F:hydrolase activity"/>
    <property type="evidence" value="ECO:0007669"/>
    <property type="project" value="UniProtKB-KW"/>
</dbReference>
<dbReference type="PANTHER" id="PTHR23028">
    <property type="entry name" value="ACETYLTRANSFERASE"/>
    <property type="match status" value="1"/>
</dbReference>
<sequence>MKHLRLRITELDGLRGIAALAVVLYHYTTRFGQKFDTNLTRTVWEFEYGRYGVDLFFIISGFVIFMTIEKVKHPGEFIYKRFIRLYPTFWFCMALTFFLMKYFGPALLKRTTEELLVNISMVPSLFGTRAIDGVYWSLLIELCFYGFMLLLLLLQLVPKMKYVGLAFLLFYFAVCFWHKYHPELYYGSLFLMGISFYKIWKGDKSWLWHLQILVALLLSLFSPHRIDFIVTALFCALFYLFVYRQAGFLRFRPLVFIGEISYALYLIHQHIGHTIQLWLIREGITNYYLLLLWPIFIMVLTAYLITTWFEKPVIDYLSNAGKKTALWN</sequence>
<feature type="transmembrane region" description="Helical" evidence="1">
    <location>
        <begin position="287"/>
        <end position="309"/>
    </location>
</feature>
<evidence type="ECO:0000313" key="3">
    <source>
        <dbReference type="EMBL" id="SDO40342.1"/>
    </source>
</evidence>
<accession>A0A1H0J9R4</accession>
<feature type="domain" description="Acyltransferase 3" evidence="2">
    <location>
        <begin position="9"/>
        <end position="304"/>
    </location>
</feature>
<keyword evidence="3" id="KW-0378">Hydrolase</keyword>
<protein>
    <submittedName>
        <fullName evidence="3">Peptidoglycan/LPS O-acetylase OafA/YrhL, contains acyltransferase and SGNH-hydrolase domains</fullName>
    </submittedName>
</protein>